<dbReference type="EMBL" id="QDDR01000001">
    <property type="protein sequence ID" value="PVE49170.1"/>
    <property type="molecule type" value="Genomic_DNA"/>
</dbReference>
<keyword evidence="5" id="KW-0443">Lipid metabolism</keyword>
<dbReference type="InterPro" id="IPR029063">
    <property type="entry name" value="SAM-dependent_MTases_sf"/>
</dbReference>
<dbReference type="CDD" id="cd02440">
    <property type="entry name" value="AdoMet_MTases"/>
    <property type="match status" value="1"/>
</dbReference>
<comment type="caution">
    <text evidence="7">The sequence shown here is derived from an EMBL/GenBank/DDBJ whole genome shotgun (WGS) entry which is preliminary data.</text>
</comment>
<reference evidence="7 8" key="1">
    <citation type="journal article" date="2011" name="Syst. Appl. Microbiol.">
        <title>Defluviimonas denitrificans gen. nov., sp. nov., and Pararhodobacter aggregans gen. nov., sp. nov., non-phototrophic Rhodobacteraceae from the biofilter of a marine aquaculture.</title>
        <authorList>
            <person name="Foesel B.U."/>
            <person name="Drake H.L."/>
            <person name="Schramm A."/>
        </authorList>
    </citation>
    <scope>NUCLEOTIDE SEQUENCE [LARGE SCALE GENOMIC DNA]</scope>
    <source>
        <strain evidence="7 8">D1-19</strain>
    </source>
</reference>
<evidence type="ECO:0000313" key="7">
    <source>
        <dbReference type="EMBL" id="PVE49170.1"/>
    </source>
</evidence>
<evidence type="ECO:0000256" key="5">
    <source>
        <dbReference type="ARBA" id="ARBA00023098"/>
    </source>
</evidence>
<dbReference type="PANTHER" id="PTHR43667">
    <property type="entry name" value="CYCLOPROPANE-FATTY-ACYL-PHOSPHOLIPID SYNTHASE"/>
    <property type="match status" value="1"/>
</dbReference>
<dbReference type="RefSeq" id="WP_107749673.1">
    <property type="nucleotide sequence ID" value="NZ_QBKF01000001.1"/>
</dbReference>
<proteinExistence type="inferred from homology"/>
<gene>
    <name evidence="7" type="ORF">DDE23_01820</name>
</gene>
<keyword evidence="8" id="KW-1185">Reference proteome</keyword>
<evidence type="ECO:0000259" key="6">
    <source>
        <dbReference type="Pfam" id="PF25371"/>
    </source>
</evidence>
<comment type="similarity">
    <text evidence="1">Belongs to the CFA/CMAS family.</text>
</comment>
<evidence type="ECO:0000256" key="3">
    <source>
        <dbReference type="ARBA" id="ARBA00022679"/>
    </source>
</evidence>
<dbReference type="AlphaFoldDB" id="A0A2T7UWL6"/>
<accession>A0A2T7UWL6</accession>
<feature type="domain" description="DUF7884" evidence="6">
    <location>
        <begin position="17"/>
        <end position="88"/>
    </location>
</feature>
<name>A0A2T7UWL6_9RHOB</name>
<organism evidence="7 8">
    <name type="scientific">Pararhodobacter aggregans</name>
    <dbReference type="NCBI Taxonomy" id="404875"/>
    <lineage>
        <taxon>Bacteria</taxon>
        <taxon>Pseudomonadati</taxon>
        <taxon>Pseudomonadota</taxon>
        <taxon>Alphaproteobacteria</taxon>
        <taxon>Rhodobacterales</taxon>
        <taxon>Paracoccaceae</taxon>
        <taxon>Pararhodobacter</taxon>
    </lineage>
</organism>
<dbReference type="SUPFAM" id="SSF53335">
    <property type="entry name" value="S-adenosyl-L-methionine-dependent methyltransferases"/>
    <property type="match status" value="1"/>
</dbReference>
<dbReference type="GO" id="GO:0008610">
    <property type="term" value="P:lipid biosynthetic process"/>
    <property type="evidence" value="ECO:0007669"/>
    <property type="project" value="InterPro"/>
</dbReference>
<keyword evidence="4" id="KW-0949">S-adenosyl-L-methionine</keyword>
<dbReference type="InterPro" id="IPR050723">
    <property type="entry name" value="CFA/CMAS"/>
</dbReference>
<dbReference type="OrthoDB" id="9782855at2"/>
<dbReference type="GO" id="GO:0008168">
    <property type="term" value="F:methyltransferase activity"/>
    <property type="evidence" value="ECO:0007669"/>
    <property type="project" value="UniProtKB-KW"/>
</dbReference>
<dbReference type="Pfam" id="PF02353">
    <property type="entry name" value="CMAS"/>
    <property type="match status" value="1"/>
</dbReference>
<dbReference type="Gene3D" id="3.40.50.150">
    <property type="entry name" value="Vaccinia Virus protein VP39"/>
    <property type="match status" value="1"/>
</dbReference>
<dbReference type="Pfam" id="PF25371">
    <property type="entry name" value="DUF7884"/>
    <property type="match status" value="1"/>
</dbReference>
<dbReference type="InterPro" id="IPR057206">
    <property type="entry name" value="DUF7884"/>
</dbReference>
<sequence>MWQKLLDAYLKSLIRTGALTLTLPDGTTRRFGPGGPDAPDVAVTITDEATLKALATNPQLALGEAYMDQRLTIAGDDLHGLLELVLRNLAHGHERGLAKLQAALRDLTRGIAQRNPAARSKANVAHHYDLSGALYDFFLDEDRQYSCAYFKTPGDSLDQAQRQKKAHIAGKLRLEPGMTVLDIGCGWGGMGLTLARDYGAEVLGVTLSEEQLKVARARAEAAGLSNRVRFELMDYRAVAGQFDRIVSVGMFEHVGAPNFATYFGKVRELLKPEGVALIHTIGRFTPPGSTNPWITRYIFPGGYIPALSETMAAVEKTGLVSTDVEVWRLHYAYTLRHWYDRFMARQDEAVALYDERFVRMWKFYLVASEQTFRFAGQCVFQLQLARDQQAVPLTRDYLYAPGDPGA</sequence>
<evidence type="ECO:0000313" key="8">
    <source>
        <dbReference type="Proteomes" id="UP000244810"/>
    </source>
</evidence>
<keyword evidence="2 7" id="KW-0489">Methyltransferase</keyword>
<evidence type="ECO:0000256" key="4">
    <source>
        <dbReference type="ARBA" id="ARBA00022691"/>
    </source>
</evidence>
<dbReference type="GO" id="GO:0032259">
    <property type="term" value="P:methylation"/>
    <property type="evidence" value="ECO:0007669"/>
    <property type="project" value="UniProtKB-KW"/>
</dbReference>
<keyword evidence="3 7" id="KW-0808">Transferase</keyword>
<dbReference type="PIRSF" id="PIRSF003085">
    <property type="entry name" value="CMAS"/>
    <property type="match status" value="1"/>
</dbReference>
<protein>
    <submittedName>
        <fullName evidence="7">SAM-dependent methyltransferase</fullName>
    </submittedName>
</protein>
<dbReference type="Proteomes" id="UP000244810">
    <property type="component" value="Unassembled WGS sequence"/>
</dbReference>
<dbReference type="PANTHER" id="PTHR43667:SF1">
    <property type="entry name" value="CYCLOPROPANE-FATTY-ACYL-PHOSPHOLIPID SYNTHASE"/>
    <property type="match status" value="1"/>
</dbReference>
<evidence type="ECO:0000256" key="1">
    <source>
        <dbReference type="ARBA" id="ARBA00010815"/>
    </source>
</evidence>
<evidence type="ECO:0000256" key="2">
    <source>
        <dbReference type="ARBA" id="ARBA00022603"/>
    </source>
</evidence>
<dbReference type="InterPro" id="IPR003333">
    <property type="entry name" value="CMAS"/>
</dbReference>